<dbReference type="InterPro" id="IPR027408">
    <property type="entry name" value="PNPase/RNase_PH_dom_sf"/>
</dbReference>
<evidence type="ECO:0000256" key="10">
    <source>
        <dbReference type="SAM" id="MobiDB-lite"/>
    </source>
</evidence>
<protein>
    <recommendedName>
        <fullName evidence="9">Ribosomal RNA-processing protein 43</fullName>
    </recommendedName>
</protein>
<dbReference type="InterPro" id="IPR001247">
    <property type="entry name" value="ExoRNase_PH_dom1"/>
</dbReference>
<dbReference type="Gene3D" id="3.30.230.70">
    <property type="entry name" value="GHMP Kinase, N-terminal domain"/>
    <property type="match status" value="1"/>
</dbReference>
<keyword evidence="8" id="KW-0539">Nucleus</keyword>
<evidence type="ECO:0000259" key="11">
    <source>
        <dbReference type="Pfam" id="PF01138"/>
    </source>
</evidence>
<comment type="subcellular location">
    <subcellularLocation>
        <location evidence="1">Cytoplasm</location>
    </subcellularLocation>
    <subcellularLocation>
        <location evidence="2">Nucleus</location>
        <location evidence="2">Nucleolus</location>
    </subcellularLocation>
</comment>
<dbReference type="PANTHER" id="PTHR11097:SF9">
    <property type="entry name" value="EXOSOME COMPLEX COMPONENT RRP43"/>
    <property type="match status" value="1"/>
</dbReference>
<keyword evidence="7" id="KW-0694">RNA-binding</keyword>
<comment type="similarity">
    <text evidence="3">Belongs to the RNase PH family.</text>
</comment>
<dbReference type="EMBL" id="KZ825520">
    <property type="protein sequence ID" value="PYI30132.1"/>
    <property type="molecule type" value="Genomic_DNA"/>
</dbReference>
<dbReference type="GO" id="GO:0000467">
    <property type="term" value="P:exonucleolytic trimming to generate mature 3'-end of 5.8S rRNA from tricistronic rRNA transcript (SSU-rRNA, 5.8S rRNA, LSU-rRNA)"/>
    <property type="evidence" value="ECO:0007669"/>
    <property type="project" value="TreeGrafter"/>
</dbReference>
<dbReference type="GO" id="GO:0034475">
    <property type="term" value="P:U4 snRNA 3'-end processing"/>
    <property type="evidence" value="ECO:0007669"/>
    <property type="project" value="TreeGrafter"/>
</dbReference>
<feature type="compositionally biased region" description="Polar residues" evidence="10">
    <location>
        <begin position="52"/>
        <end position="64"/>
    </location>
</feature>
<evidence type="ECO:0000256" key="2">
    <source>
        <dbReference type="ARBA" id="ARBA00004604"/>
    </source>
</evidence>
<evidence type="ECO:0000256" key="1">
    <source>
        <dbReference type="ARBA" id="ARBA00004496"/>
    </source>
</evidence>
<name>A0A2V5I4X3_9EURO</name>
<sequence>MASSAPPPALTLPPSQFARLQPHAYLLAHLSPPASSNQPSLRANGRQPAQFRPTSANTGSLTHTNGSAVVRVGDTTAVCGVRAELLPTSDIAAWSVSHASPDARKRQQSTTTTTTTTTKNDGTDADAAAEESQIQDLHLLVPNLSLSTGCAPGFVPGAPPSALAQSLSHQILGLLHSTRLVRAEDLRVWYQVPTFAGEEEMEVDADADAEGEGRKGKNDGKEIKAFWVLYIDVMIVSLAGNAFDAAWAAVLAALRDTRLPRAWWDADNEMVVCSEAVAEATRLSLRGLPVASSFCVFEADAAAGWRAVIVPDAAEEKMIEEDQRRGMQRRWVLADPDGYEEGLSQERVCLVVDKEMGKTVIVKMEKNGGWAVDGRELKQLVDIAAERWESVKQILELC</sequence>
<keyword evidence="6" id="KW-0271">Exosome</keyword>
<keyword evidence="12" id="KW-0687">Ribonucleoprotein</keyword>
<dbReference type="GO" id="GO:0071028">
    <property type="term" value="P:nuclear mRNA surveillance"/>
    <property type="evidence" value="ECO:0007669"/>
    <property type="project" value="TreeGrafter"/>
</dbReference>
<feature type="region of interest" description="Disordered" evidence="10">
    <location>
        <begin position="30"/>
        <end position="64"/>
    </location>
</feature>
<dbReference type="GO" id="GO:0071038">
    <property type="term" value="P:TRAMP-dependent tRNA surveillance pathway"/>
    <property type="evidence" value="ECO:0007669"/>
    <property type="project" value="TreeGrafter"/>
</dbReference>
<evidence type="ECO:0000256" key="3">
    <source>
        <dbReference type="ARBA" id="ARBA00006678"/>
    </source>
</evidence>
<keyword evidence="5" id="KW-0698">rRNA processing</keyword>
<dbReference type="GO" id="GO:0034473">
    <property type="term" value="P:U1 snRNA 3'-end processing"/>
    <property type="evidence" value="ECO:0007669"/>
    <property type="project" value="TreeGrafter"/>
</dbReference>
<evidence type="ECO:0000313" key="13">
    <source>
        <dbReference type="Proteomes" id="UP000248817"/>
    </source>
</evidence>
<evidence type="ECO:0000256" key="5">
    <source>
        <dbReference type="ARBA" id="ARBA00022552"/>
    </source>
</evidence>
<dbReference type="GO" id="GO:0035925">
    <property type="term" value="F:mRNA 3'-UTR AU-rich region binding"/>
    <property type="evidence" value="ECO:0007669"/>
    <property type="project" value="TreeGrafter"/>
</dbReference>
<dbReference type="AlphaFoldDB" id="A0A2V5I4X3"/>
<dbReference type="GO" id="GO:0005730">
    <property type="term" value="C:nucleolus"/>
    <property type="evidence" value="ECO:0007669"/>
    <property type="project" value="UniProtKB-SubCell"/>
</dbReference>
<dbReference type="GO" id="GO:0071035">
    <property type="term" value="P:nuclear polyadenylation-dependent rRNA catabolic process"/>
    <property type="evidence" value="ECO:0007669"/>
    <property type="project" value="TreeGrafter"/>
</dbReference>
<keyword evidence="4" id="KW-0963">Cytoplasm</keyword>
<dbReference type="SUPFAM" id="SSF55666">
    <property type="entry name" value="Ribonuclease PH domain 2-like"/>
    <property type="match status" value="1"/>
</dbReference>
<dbReference type="Proteomes" id="UP000248817">
    <property type="component" value="Unassembled WGS sequence"/>
</dbReference>
<dbReference type="InterPro" id="IPR050590">
    <property type="entry name" value="Exosome_comp_Rrp42_subfam"/>
</dbReference>
<dbReference type="GO" id="GO:0000177">
    <property type="term" value="C:cytoplasmic exosome (RNase complex)"/>
    <property type="evidence" value="ECO:0007669"/>
    <property type="project" value="TreeGrafter"/>
</dbReference>
<evidence type="ECO:0000256" key="9">
    <source>
        <dbReference type="ARBA" id="ARBA00030617"/>
    </source>
</evidence>
<evidence type="ECO:0000313" key="12">
    <source>
        <dbReference type="EMBL" id="PYI30132.1"/>
    </source>
</evidence>
<evidence type="ECO:0000256" key="4">
    <source>
        <dbReference type="ARBA" id="ARBA00022490"/>
    </source>
</evidence>
<evidence type="ECO:0000256" key="6">
    <source>
        <dbReference type="ARBA" id="ARBA00022835"/>
    </source>
</evidence>
<keyword evidence="13" id="KW-1185">Reference proteome</keyword>
<dbReference type="FunFam" id="3.30.230.70:FF:000025">
    <property type="entry name" value="Exosome complex component rrp43"/>
    <property type="match status" value="1"/>
</dbReference>
<dbReference type="GO" id="GO:0005840">
    <property type="term" value="C:ribosome"/>
    <property type="evidence" value="ECO:0007669"/>
    <property type="project" value="UniProtKB-KW"/>
</dbReference>
<organism evidence="12 13">
    <name type="scientific">Aspergillus indologenus CBS 114.80</name>
    <dbReference type="NCBI Taxonomy" id="1450541"/>
    <lineage>
        <taxon>Eukaryota</taxon>
        <taxon>Fungi</taxon>
        <taxon>Dikarya</taxon>
        <taxon>Ascomycota</taxon>
        <taxon>Pezizomycotina</taxon>
        <taxon>Eurotiomycetes</taxon>
        <taxon>Eurotiomycetidae</taxon>
        <taxon>Eurotiales</taxon>
        <taxon>Aspergillaceae</taxon>
        <taxon>Aspergillus</taxon>
        <taxon>Aspergillus subgen. Circumdati</taxon>
    </lineage>
</organism>
<dbReference type="GO" id="GO:0000176">
    <property type="term" value="C:nuclear exosome (RNase complex)"/>
    <property type="evidence" value="ECO:0007669"/>
    <property type="project" value="UniProtKB-ARBA"/>
</dbReference>
<dbReference type="InterPro" id="IPR036345">
    <property type="entry name" value="ExoRNase_PH_dom2_sf"/>
</dbReference>
<feature type="domain" description="Exoribonuclease phosphorolytic" evidence="11">
    <location>
        <begin position="138"/>
        <end position="260"/>
    </location>
</feature>
<dbReference type="Pfam" id="PF01138">
    <property type="entry name" value="RNase_PH"/>
    <property type="match status" value="2"/>
</dbReference>
<dbReference type="GO" id="GO:0034476">
    <property type="term" value="P:U5 snRNA 3'-end processing"/>
    <property type="evidence" value="ECO:0007669"/>
    <property type="project" value="TreeGrafter"/>
</dbReference>
<evidence type="ECO:0000256" key="8">
    <source>
        <dbReference type="ARBA" id="ARBA00023242"/>
    </source>
</evidence>
<dbReference type="PANTHER" id="PTHR11097">
    <property type="entry name" value="EXOSOME COMPLEX EXONUCLEASE RIBOSOMAL RNA PROCESSING PROTEIN"/>
    <property type="match status" value="1"/>
</dbReference>
<dbReference type="InterPro" id="IPR020568">
    <property type="entry name" value="Ribosomal_Su5_D2-typ_SF"/>
</dbReference>
<reference evidence="12 13" key="1">
    <citation type="submission" date="2018-02" db="EMBL/GenBank/DDBJ databases">
        <title>The genomes of Aspergillus section Nigri reveals drivers in fungal speciation.</title>
        <authorList>
            <consortium name="DOE Joint Genome Institute"/>
            <person name="Vesth T.C."/>
            <person name="Nybo J."/>
            <person name="Theobald S."/>
            <person name="Brandl J."/>
            <person name="Frisvad J.C."/>
            <person name="Nielsen K.F."/>
            <person name="Lyhne E.K."/>
            <person name="Kogle M.E."/>
            <person name="Kuo A."/>
            <person name="Riley R."/>
            <person name="Clum A."/>
            <person name="Nolan M."/>
            <person name="Lipzen A."/>
            <person name="Salamov A."/>
            <person name="Henrissat B."/>
            <person name="Wiebenga A."/>
            <person name="De vries R.P."/>
            <person name="Grigoriev I.V."/>
            <person name="Mortensen U.H."/>
            <person name="Andersen M.R."/>
            <person name="Baker S.E."/>
        </authorList>
    </citation>
    <scope>NUCLEOTIDE SEQUENCE [LARGE SCALE GENOMIC DNA]</scope>
    <source>
        <strain evidence="12 13">CBS 114.80</strain>
    </source>
</reference>
<feature type="domain" description="Exoribonuclease phosphorolytic" evidence="11">
    <location>
        <begin position="50"/>
        <end position="87"/>
    </location>
</feature>
<proteinExistence type="inferred from homology"/>
<dbReference type="SUPFAM" id="SSF54211">
    <property type="entry name" value="Ribosomal protein S5 domain 2-like"/>
    <property type="match status" value="1"/>
</dbReference>
<accession>A0A2V5I4X3</accession>
<feature type="region of interest" description="Disordered" evidence="10">
    <location>
        <begin position="97"/>
        <end position="131"/>
    </location>
</feature>
<evidence type="ECO:0000256" key="7">
    <source>
        <dbReference type="ARBA" id="ARBA00022884"/>
    </source>
</evidence>
<dbReference type="GO" id="GO:0016075">
    <property type="term" value="P:rRNA catabolic process"/>
    <property type="evidence" value="ECO:0007669"/>
    <property type="project" value="TreeGrafter"/>
</dbReference>
<gene>
    <name evidence="12" type="ORF">BP00DRAFT_426884</name>
</gene>
<keyword evidence="12" id="KW-0689">Ribosomal protein</keyword>